<dbReference type="SMART" id="SM00184">
    <property type="entry name" value="RING"/>
    <property type="match status" value="1"/>
</dbReference>
<keyword evidence="10" id="KW-1185">Reference proteome</keyword>
<evidence type="ECO:0000256" key="3">
    <source>
        <dbReference type="ARBA" id="ARBA00022771"/>
    </source>
</evidence>
<evidence type="ECO:0000313" key="11">
    <source>
        <dbReference type="RefSeq" id="XP_041432640.1"/>
    </source>
</evidence>
<keyword evidence="3 6" id="KW-0863">Zinc-finger</keyword>
<reference evidence="11" key="1">
    <citation type="submission" date="2025-08" db="UniProtKB">
        <authorList>
            <consortium name="RefSeq"/>
        </authorList>
    </citation>
    <scope>IDENTIFICATION</scope>
    <source>
        <strain evidence="11">J_2021</strain>
        <tissue evidence="11">Erythrocytes</tissue>
    </source>
</reference>
<dbReference type="InterPro" id="IPR015894">
    <property type="entry name" value="Guanylate-bd_N"/>
</dbReference>
<dbReference type="PROSITE" id="PS50089">
    <property type="entry name" value="ZF_RING_2"/>
    <property type="match status" value="1"/>
</dbReference>
<dbReference type="OrthoDB" id="9909395at2759"/>
<dbReference type="InterPro" id="IPR030386">
    <property type="entry name" value="G_GB1_RHD3_dom"/>
</dbReference>
<evidence type="ECO:0000256" key="1">
    <source>
        <dbReference type="ARBA" id="ARBA00022723"/>
    </source>
</evidence>
<dbReference type="RefSeq" id="XP_041432640.1">
    <property type="nucleotide sequence ID" value="XM_041576706.1"/>
</dbReference>
<dbReference type="InterPro" id="IPR017907">
    <property type="entry name" value="Znf_RING_CS"/>
</dbReference>
<accession>A0A8J1LV88</accession>
<feature type="domain" description="RING-type" evidence="8">
    <location>
        <begin position="17"/>
        <end position="59"/>
    </location>
</feature>
<dbReference type="GeneID" id="121398116"/>
<dbReference type="InterPro" id="IPR001841">
    <property type="entry name" value="Znf_RING"/>
</dbReference>
<evidence type="ECO:0000313" key="10">
    <source>
        <dbReference type="Proteomes" id="UP000186698"/>
    </source>
</evidence>
<evidence type="ECO:0000259" key="8">
    <source>
        <dbReference type="PROSITE" id="PS50089"/>
    </source>
</evidence>
<proteinExistence type="inferred from homology"/>
<gene>
    <name evidence="11" type="primary">LOC121398116</name>
</gene>
<dbReference type="GO" id="GO:0005525">
    <property type="term" value="F:GTP binding"/>
    <property type="evidence" value="ECO:0007669"/>
    <property type="project" value="UniProtKB-KW"/>
</dbReference>
<dbReference type="SUPFAM" id="SSF52540">
    <property type="entry name" value="P-loop containing nucleoside triphosphate hydrolases"/>
    <property type="match status" value="1"/>
</dbReference>
<evidence type="ECO:0000259" key="9">
    <source>
        <dbReference type="PROSITE" id="PS51715"/>
    </source>
</evidence>
<dbReference type="Pfam" id="PF15227">
    <property type="entry name" value="zf-C3HC4_4"/>
    <property type="match status" value="1"/>
</dbReference>
<dbReference type="Pfam" id="PF02263">
    <property type="entry name" value="GBP"/>
    <property type="match status" value="1"/>
</dbReference>
<dbReference type="Gene3D" id="3.30.40.10">
    <property type="entry name" value="Zinc/RING finger domain, C3HC4 (zinc finger)"/>
    <property type="match status" value="1"/>
</dbReference>
<dbReference type="Gene3D" id="3.40.50.300">
    <property type="entry name" value="P-loop containing nucleotide triphosphate hydrolases"/>
    <property type="match status" value="1"/>
</dbReference>
<comment type="similarity">
    <text evidence="7">Belongs to the TRAFAC class dynamin-like GTPase superfamily. GB1/RHD3 GTPase family.</text>
</comment>
<organism evidence="10 11">
    <name type="scientific">Xenopus laevis</name>
    <name type="common">African clawed frog</name>
    <dbReference type="NCBI Taxonomy" id="8355"/>
    <lineage>
        <taxon>Eukaryota</taxon>
        <taxon>Metazoa</taxon>
        <taxon>Chordata</taxon>
        <taxon>Craniata</taxon>
        <taxon>Vertebrata</taxon>
        <taxon>Euteleostomi</taxon>
        <taxon>Amphibia</taxon>
        <taxon>Batrachia</taxon>
        <taxon>Anura</taxon>
        <taxon>Pipoidea</taxon>
        <taxon>Pipidae</taxon>
        <taxon>Xenopodinae</taxon>
        <taxon>Xenopus</taxon>
        <taxon>Xenopus</taxon>
    </lineage>
</organism>
<dbReference type="InterPro" id="IPR027417">
    <property type="entry name" value="P-loop_NTPase"/>
</dbReference>
<evidence type="ECO:0000256" key="4">
    <source>
        <dbReference type="ARBA" id="ARBA00022833"/>
    </source>
</evidence>
<evidence type="ECO:0000256" key="7">
    <source>
        <dbReference type="PROSITE-ProRule" id="PRU01052"/>
    </source>
</evidence>
<keyword evidence="5" id="KW-0342">GTP-binding</keyword>
<dbReference type="PROSITE" id="PS51715">
    <property type="entry name" value="G_GB1_RHD3"/>
    <property type="match status" value="1"/>
</dbReference>
<sequence>MRRRGGTIQKTRKDGTCLLCSHNAQWLQTIPCGHTFCRGCITPYRKTSNPEEYHCPQCRKDIPPHAIQLVYTDKSGQLQIEGSAVEICFADPKVSEFPIHVISVIGVRHLGKSFLLNFILRALANQEKGEQNILGEWNESLTGFEWGSGTDSITRGIWIWNRPFILEFKGKKVAVFVLDTEGSQDIGRSEDISIKLSALSMVLSSYLIFNVHSLLNSTTLDYLEIYLTFAKEIEESSDGLCLQVIIHPLQLTSIYTHLFYTPVKDEE</sequence>
<name>A0A8J1LV88_XENLA</name>
<protein>
    <submittedName>
        <fullName evidence="11">RING finger protein 112-like</fullName>
    </submittedName>
</protein>
<feature type="domain" description="GB1/RHD3-type G" evidence="9">
    <location>
        <begin position="96"/>
        <end position="213"/>
    </location>
</feature>
<dbReference type="SUPFAM" id="SSF57850">
    <property type="entry name" value="RING/U-box"/>
    <property type="match status" value="1"/>
</dbReference>
<keyword evidence="2" id="KW-0547">Nucleotide-binding</keyword>
<dbReference type="GO" id="GO:0003924">
    <property type="term" value="F:GTPase activity"/>
    <property type="evidence" value="ECO:0007669"/>
    <property type="project" value="InterPro"/>
</dbReference>
<dbReference type="PANTHER" id="PTHR10751">
    <property type="entry name" value="GUANYLATE BINDING PROTEIN"/>
    <property type="match status" value="1"/>
</dbReference>
<dbReference type="GO" id="GO:0008270">
    <property type="term" value="F:zinc ion binding"/>
    <property type="evidence" value="ECO:0007669"/>
    <property type="project" value="UniProtKB-KW"/>
</dbReference>
<dbReference type="InterPro" id="IPR013083">
    <property type="entry name" value="Znf_RING/FYVE/PHD"/>
</dbReference>
<keyword evidence="1" id="KW-0479">Metal-binding</keyword>
<keyword evidence="4" id="KW-0862">Zinc</keyword>
<dbReference type="Proteomes" id="UP000186698">
    <property type="component" value="Chromosome 9_10L"/>
</dbReference>
<evidence type="ECO:0000256" key="2">
    <source>
        <dbReference type="ARBA" id="ARBA00022741"/>
    </source>
</evidence>
<dbReference type="PROSITE" id="PS00518">
    <property type="entry name" value="ZF_RING_1"/>
    <property type="match status" value="1"/>
</dbReference>
<evidence type="ECO:0000256" key="6">
    <source>
        <dbReference type="PROSITE-ProRule" id="PRU00175"/>
    </source>
</evidence>
<dbReference type="KEGG" id="xla:121398116"/>
<evidence type="ECO:0000256" key="5">
    <source>
        <dbReference type="ARBA" id="ARBA00023134"/>
    </source>
</evidence>
<dbReference type="AlphaFoldDB" id="A0A8J1LV88"/>